<dbReference type="Pfam" id="PF00550">
    <property type="entry name" value="PP-binding"/>
    <property type="match status" value="1"/>
</dbReference>
<protein>
    <submittedName>
        <fullName evidence="5">Amino acid adenylation domain-containing protein</fullName>
    </submittedName>
</protein>
<dbReference type="InterPro" id="IPR020806">
    <property type="entry name" value="PKS_PP-bd"/>
</dbReference>
<dbReference type="PANTHER" id="PTHR45527:SF1">
    <property type="entry name" value="FATTY ACID SYNTHASE"/>
    <property type="match status" value="1"/>
</dbReference>
<dbReference type="InterPro" id="IPR025110">
    <property type="entry name" value="AMP-bd_C"/>
</dbReference>
<evidence type="ECO:0000256" key="3">
    <source>
        <dbReference type="ARBA" id="ARBA00022553"/>
    </source>
</evidence>
<dbReference type="InterPro" id="IPR000873">
    <property type="entry name" value="AMP-dep_synth/lig_dom"/>
</dbReference>
<evidence type="ECO:0000313" key="5">
    <source>
        <dbReference type="EMBL" id="SFD72744.1"/>
    </source>
</evidence>
<gene>
    <name evidence="5" type="ORF">SAMN02745724_05300</name>
</gene>
<dbReference type="FunFam" id="3.40.50.980:FF:000001">
    <property type="entry name" value="Non-ribosomal peptide synthetase"/>
    <property type="match status" value="1"/>
</dbReference>
<feature type="non-terminal residue" evidence="5">
    <location>
        <position position="1642"/>
    </location>
</feature>
<dbReference type="FunFam" id="1.10.1200.10:FF:000005">
    <property type="entry name" value="Nonribosomal peptide synthetase 1"/>
    <property type="match status" value="1"/>
</dbReference>
<dbReference type="GO" id="GO:0003824">
    <property type="term" value="F:catalytic activity"/>
    <property type="evidence" value="ECO:0007669"/>
    <property type="project" value="InterPro"/>
</dbReference>
<evidence type="ECO:0000259" key="4">
    <source>
        <dbReference type="PROSITE" id="PS50075"/>
    </source>
</evidence>
<dbReference type="SUPFAM" id="SSF52777">
    <property type="entry name" value="CoA-dependent acyltransferases"/>
    <property type="match status" value="4"/>
</dbReference>
<dbReference type="InterPro" id="IPR006162">
    <property type="entry name" value="Ppantetheine_attach_site"/>
</dbReference>
<dbReference type="PROSITE" id="PS00455">
    <property type="entry name" value="AMP_BINDING"/>
    <property type="match status" value="1"/>
</dbReference>
<dbReference type="InterPro" id="IPR001242">
    <property type="entry name" value="Condensation_dom"/>
</dbReference>
<dbReference type="InterPro" id="IPR020845">
    <property type="entry name" value="AMP-binding_CS"/>
</dbReference>
<feature type="domain" description="Carrier" evidence="4">
    <location>
        <begin position="1040"/>
        <end position="1117"/>
    </location>
</feature>
<dbReference type="NCBIfam" id="TIGR01733">
    <property type="entry name" value="AA-adenyl-dom"/>
    <property type="match status" value="1"/>
</dbReference>
<dbReference type="InterPro" id="IPR009081">
    <property type="entry name" value="PP-bd_ACP"/>
</dbReference>
<dbReference type="Pfam" id="PF13193">
    <property type="entry name" value="AMP-binding_C"/>
    <property type="match status" value="1"/>
</dbReference>
<comment type="cofactor">
    <cofactor evidence="1">
        <name>pantetheine 4'-phosphate</name>
        <dbReference type="ChEBI" id="CHEBI:47942"/>
    </cofactor>
</comment>
<dbReference type="Pfam" id="PF00668">
    <property type="entry name" value="Condensation"/>
    <property type="match status" value="2"/>
</dbReference>
<dbReference type="GO" id="GO:0031177">
    <property type="term" value="F:phosphopantetheine binding"/>
    <property type="evidence" value="ECO:0007669"/>
    <property type="project" value="InterPro"/>
</dbReference>
<dbReference type="Pfam" id="PF18563">
    <property type="entry name" value="TubC_N"/>
    <property type="match status" value="1"/>
</dbReference>
<dbReference type="Proteomes" id="UP000198862">
    <property type="component" value="Unassembled WGS sequence"/>
</dbReference>
<keyword evidence="2" id="KW-0596">Phosphopantetheine</keyword>
<dbReference type="InterPro" id="IPR044894">
    <property type="entry name" value="TubC_N_sf"/>
</dbReference>
<dbReference type="PROSITE" id="PS50075">
    <property type="entry name" value="CARRIER"/>
    <property type="match status" value="1"/>
</dbReference>
<dbReference type="OrthoDB" id="9757559at2"/>
<dbReference type="CDD" id="cd19531">
    <property type="entry name" value="LCL_NRPS-like"/>
    <property type="match status" value="2"/>
</dbReference>
<dbReference type="SUPFAM" id="SSF56801">
    <property type="entry name" value="Acetyl-CoA synthetase-like"/>
    <property type="match status" value="2"/>
</dbReference>
<reference evidence="5 6" key="1">
    <citation type="submission" date="2016-10" db="EMBL/GenBank/DDBJ databases">
        <authorList>
            <person name="de Groot N.N."/>
        </authorList>
    </citation>
    <scope>NUCLEOTIDE SEQUENCE [LARGE SCALE GENOMIC DNA]</scope>
    <source>
        <strain evidence="5 6">DSM 6059</strain>
    </source>
</reference>
<dbReference type="FunFam" id="2.30.38.10:FF:000001">
    <property type="entry name" value="Non-ribosomal peptide synthetase PvdI"/>
    <property type="match status" value="1"/>
</dbReference>
<dbReference type="InterPro" id="IPR036736">
    <property type="entry name" value="ACP-like_sf"/>
</dbReference>
<dbReference type="Gene3D" id="3.30.559.30">
    <property type="entry name" value="Nonribosomal peptide synthetase, condensation domain"/>
    <property type="match status" value="2"/>
</dbReference>
<dbReference type="GO" id="GO:0005829">
    <property type="term" value="C:cytosol"/>
    <property type="evidence" value="ECO:0007669"/>
    <property type="project" value="TreeGrafter"/>
</dbReference>
<evidence type="ECO:0000256" key="2">
    <source>
        <dbReference type="ARBA" id="ARBA00022450"/>
    </source>
</evidence>
<dbReference type="Gene3D" id="1.10.10.1830">
    <property type="entry name" value="Non-ribosomal peptide synthase, adenylation domain"/>
    <property type="match status" value="1"/>
</dbReference>
<organism evidence="5 6">
    <name type="scientific">Pseudoalteromonas denitrificans DSM 6059</name>
    <dbReference type="NCBI Taxonomy" id="1123010"/>
    <lineage>
        <taxon>Bacteria</taxon>
        <taxon>Pseudomonadati</taxon>
        <taxon>Pseudomonadota</taxon>
        <taxon>Gammaproteobacteria</taxon>
        <taxon>Alteromonadales</taxon>
        <taxon>Pseudoalteromonadaceae</taxon>
        <taxon>Pseudoalteromonas</taxon>
    </lineage>
</organism>
<dbReference type="Gene3D" id="3.30.300.30">
    <property type="match status" value="1"/>
</dbReference>
<evidence type="ECO:0000256" key="1">
    <source>
        <dbReference type="ARBA" id="ARBA00001957"/>
    </source>
</evidence>
<proteinExistence type="predicted"/>
<dbReference type="Gene3D" id="2.30.38.10">
    <property type="entry name" value="Luciferase, Domain 3"/>
    <property type="match status" value="1"/>
</dbReference>
<dbReference type="PROSITE" id="PS00012">
    <property type="entry name" value="PHOSPHOPANTETHEINE"/>
    <property type="match status" value="1"/>
</dbReference>
<dbReference type="Gene3D" id="3.40.50.980">
    <property type="match status" value="2"/>
</dbReference>
<dbReference type="GO" id="GO:0043041">
    <property type="term" value="P:amino acid activation for nonribosomal peptide biosynthetic process"/>
    <property type="evidence" value="ECO:0007669"/>
    <property type="project" value="TreeGrafter"/>
</dbReference>
<keyword evidence="6" id="KW-1185">Reference proteome</keyword>
<dbReference type="InterPro" id="IPR010071">
    <property type="entry name" value="AA_adenyl_dom"/>
</dbReference>
<dbReference type="SUPFAM" id="SSF47336">
    <property type="entry name" value="ACP-like"/>
    <property type="match status" value="1"/>
</dbReference>
<accession>A0A1I1UPW0</accession>
<dbReference type="InterPro" id="IPR023213">
    <property type="entry name" value="CAT-like_dom_sf"/>
</dbReference>
<dbReference type="Gene3D" id="3.30.559.10">
    <property type="entry name" value="Chloramphenicol acetyltransferase-like domain"/>
    <property type="match status" value="2"/>
</dbReference>
<dbReference type="InterPro" id="IPR045851">
    <property type="entry name" value="AMP-bd_C_sf"/>
</dbReference>
<sequence>MNILNLYKKSAEAGVFLFVEEEQLRFKLSVDVFPAELKQDILAHKTQLIAFLSESQMQKNQTNRPEIKAYNTDDKAVVCSFSQQRLWFIDQLEGGSAQYNMPGALKVEGHFDLSIAEQAFTRIIGRHEPLRTIFKSTDKGPEPIISDQIKFKIRHLFLNSNSIEVQDESIRDAIREDANTPFILSEDLLLRVSFLETGNEQGVLLFNMHHIASDGWSMGVLIKEFTLQYEAIINGKPDPLAPLSIKYSDYARWQKEWLTGDVLESQLDYWKKQLAELPQLHDLPIDKVRPAVQTFNGECHVFSVNKAILNGLKVIAKNQETTLFTVLHGVFSLLLARHSGSNDIVIGTPVANRMQKELESLVGFFVNTLILRVNCTENVSFTDFITQVKEVNKMAQSHQDVPFEQLVEMLSPVRSSSHAPLFQILFSMDTNETQEQNLAGLKLTPLENDEVFAKFELTLSASESENGLEFSLIYNRDLFSKKSIEAMARRMQTLLQGVVTNSETPVHQLPLLDSNESDYLLQTLNDNKTSFPTGECIHELFELQALKTPTKLAIESGTQQLTYAELNSQANQLAHYLMNQGVEPNVLVGVSLVRTVDLMVTLLAILKAGGAYVPLDPTYPEERLNKIANSSKLKYLVTQENLSSLLDNKMLLRINIDCQTLNHDLNSYPNTALTLGKRPAPSDLAYVIYTSGSTGEPKGVAIEHKNTCAMLHWAQKAYSADELASVLASTSLNFDLSVFELFLPLSVGGKVLLVRDILSILEQRDLKPSLINTVPSGISALLSENAVPESAQVINLAGEPLSADIVNQLLLLPKCNRVANLYGPSEDTTYSTYATFSDAEITEVSIGRPIDNTQSYVLNQVGQPVPEGVVGELYLAGSGVARGYYNQKELTLERFIDNPFCDDLNSRMYRTGDLVCYQPDGQLKFVGRIDDQVKIRGFRIELAEIEYALSQQALIKSAVVMPQNVQSEQTQLVAYVTINSEQEPGEVSALLRESLKATLPDYMVPSYFMVLDDFPLLPNGKVNKKALVAVENITEQKYVAPSTEVEHLITQIWSDLLPIKTQEISAEADFFALGGHSLLSVRLIGEIRNRLGIELSIRDIFDAPQLTQLAKIAESKKNLKSRDKIEKVERNNGRDISCSFAQQRLWFIDQLQSGSSEYNMPVAFEVEGKLDLLLVESVIKEIIQRHEVLRTVYAEGEVGARQDIQKDFTFNLVEHDLTDLTNEEQSNALKSFLNSDVQTKFNLQTDLMIRASYILLADDRAQQKQQGVLLFNMHHIASDGWSMEVLTKEFFTLYLAFSEGKKSPLAPLEIQYADYAQWQRKWLEGEVQKEQLAYWGKQLSELPLLHGLTLNSPRQETKLFDGEKVSAELPKGVMVSLRALAKQYQLTPFMLLHSALALVLSRHSNSNDIVIGSPVANRIQAEIEPLIGFFVNTLVLRLDTQYQYLEDYFAHVRQTHLDAQSNQDVPFEQLVELLNITRSSAHTPLFQIMLTTSTGYGLNSIEEEESFKLPGINLIPLQSELITTKFDLEIDMSMNEQGISMDFIYDTSLFSHEHIEQLKDHLTCLLEGMAEQYEALQGISEIKPELKTLPMLSQGEENYLLNTLNETQEDYPKNKCIHELFEQQAKNTPNATAVVFKDKKLT</sequence>
<dbReference type="STRING" id="1123010.SAMN02745724_05300"/>
<dbReference type="Pfam" id="PF00501">
    <property type="entry name" value="AMP-binding"/>
    <property type="match status" value="1"/>
</dbReference>
<dbReference type="GO" id="GO:0044550">
    <property type="term" value="P:secondary metabolite biosynthetic process"/>
    <property type="evidence" value="ECO:0007669"/>
    <property type="project" value="TreeGrafter"/>
</dbReference>
<name>A0A1I1UPW0_9GAMM</name>
<evidence type="ECO:0000313" key="6">
    <source>
        <dbReference type="Proteomes" id="UP000198862"/>
    </source>
</evidence>
<dbReference type="SMART" id="SM00823">
    <property type="entry name" value="PKS_PP"/>
    <property type="match status" value="1"/>
</dbReference>
<dbReference type="InterPro" id="IPR041464">
    <property type="entry name" value="TubC_N"/>
</dbReference>
<dbReference type="RefSeq" id="WP_143085167.1">
    <property type="nucleotide sequence ID" value="NZ_FOLO01000094.1"/>
</dbReference>
<dbReference type="PANTHER" id="PTHR45527">
    <property type="entry name" value="NONRIBOSOMAL PEPTIDE SYNTHETASE"/>
    <property type="match status" value="1"/>
</dbReference>
<dbReference type="EMBL" id="FOLO01000094">
    <property type="protein sequence ID" value="SFD72744.1"/>
    <property type="molecule type" value="Genomic_DNA"/>
</dbReference>
<dbReference type="Gene3D" id="1.10.1200.10">
    <property type="entry name" value="ACP-like"/>
    <property type="match status" value="1"/>
</dbReference>
<keyword evidence="3" id="KW-0597">Phosphoprotein</keyword>